<evidence type="ECO:0000313" key="2">
    <source>
        <dbReference type="EMBL" id="KAH3805024.1"/>
    </source>
</evidence>
<keyword evidence="1" id="KW-1133">Transmembrane helix</keyword>
<protein>
    <submittedName>
        <fullName evidence="2">Uncharacterized protein</fullName>
    </submittedName>
</protein>
<evidence type="ECO:0000313" key="3">
    <source>
        <dbReference type="Proteomes" id="UP000828390"/>
    </source>
</evidence>
<proteinExistence type="predicted"/>
<dbReference type="EMBL" id="JAIWYP010000006">
    <property type="protein sequence ID" value="KAH3805024.1"/>
    <property type="molecule type" value="Genomic_DNA"/>
</dbReference>
<keyword evidence="3" id="KW-1185">Reference proteome</keyword>
<comment type="caution">
    <text evidence="2">The sequence shown here is derived from an EMBL/GenBank/DDBJ whole genome shotgun (WGS) entry which is preliminary data.</text>
</comment>
<dbReference type="Proteomes" id="UP000828390">
    <property type="component" value="Unassembled WGS sequence"/>
</dbReference>
<dbReference type="AlphaFoldDB" id="A0A9D4JCT6"/>
<keyword evidence="1" id="KW-0812">Transmembrane</keyword>
<reference evidence="2" key="2">
    <citation type="submission" date="2020-11" db="EMBL/GenBank/DDBJ databases">
        <authorList>
            <person name="McCartney M.A."/>
            <person name="Auch B."/>
            <person name="Kono T."/>
            <person name="Mallez S."/>
            <person name="Becker A."/>
            <person name="Gohl D.M."/>
            <person name="Silverstein K.A.T."/>
            <person name="Koren S."/>
            <person name="Bechman K.B."/>
            <person name="Herman A."/>
            <person name="Abrahante J.E."/>
            <person name="Garbe J."/>
        </authorList>
    </citation>
    <scope>NUCLEOTIDE SEQUENCE</scope>
    <source>
        <strain evidence="2">Duluth1</strain>
        <tissue evidence="2">Whole animal</tissue>
    </source>
</reference>
<name>A0A9D4JCT6_DREPO</name>
<feature type="transmembrane region" description="Helical" evidence="1">
    <location>
        <begin position="5"/>
        <end position="24"/>
    </location>
</feature>
<keyword evidence="1" id="KW-0472">Membrane</keyword>
<organism evidence="2 3">
    <name type="scientific">Dreissena polymorpha</name>
    <name type="common">Zebra mussel</name>
    <name type="synonym">Mytilus polymorpha</name>
    <dbReference type="NCBI Taxonomy" id="45954"/>
    <lineage>
        <taxon>Eukaryota</taxon>
        <taxon>Metazoa</taxon>
        <taxon>Spiralia</taxon>
        <taxon>Lophotrochozoa</taxon>
        <taxon>Mollusca</taxon>
        <taxon>Bivalvia</taxon>
        <taxon>Autobranchia</taxon>
        <taxon>Heteroconchia</taxon>
        <taxon>Euheterodonta</taxon>
        <taxon>Imparidentia</taxon>
        <taxon>Neoheterodontei</taxon>
        <taxon>Myida</taxon>
        <taxon>Dreissenoidea</taxon>
        <taxon>Dreissenidae</taxon>
        <taxon>Dreissena</taxon>
    </lineage>
</organism>
<sequence>MRQRVLCIFIFLTLSQIIILMVLFPPQHIQYNELFLQSSILRHHVNYDNNTTGSSAAPVKDSNSRPMYFNSKCLTNIYINKDMLRKATWIPVDTSNSTFVFSAYYEHAAKHVVLVGLKSSAVRGTCQLWFAHGNGTFVRMEESGLQMH</sequence>
<reference evidence="2" key="1">
    <citation type="journal article" date="2019" name="bioRxiv">
        <title>The Genome of the Zebra Mussel, Dreissena polymorpha: A Resource for Invasive Species Research.</title>
        <authorList>
            <person name="McCartney M.A."/>
            <person name="Auch B."/>
            <person name="Kono T."/>
            <person name="Mallez S."/>
            <person name="Zhang Y."/>
            <person name="Obille A."/>
            <person name="Becker A."/>
            <person name="Abrahante J.E."/>
            <person name="Garbe J."/>
            <person name="Badalamenti J.P."/>
            <person name="Herman A."/>
            <person name="Mangelson H."/>
            <person name="Liachko I."/>
            <person name="Sullivan S."/>
            <person name="Sone E.D."/>
            <person name="Koren S."/>
            <person name="Silverstein K.A.T."/>
            <person name="Beckman K.B."/>
            <person name="Gohl D.M."/>
        </authorList>
    </citation>
    <scope>NUCLEOTIDE SEQUENCE</scope>
    <source>
        <strain evidence="2">Duluth1</strain>
        <tissue evidence="2">Whole animal</tissue>
    </source>
</reference>
<accession>A0A9D4JCT6</accession>
<evidence type="ECO:0000256" key="1">
    <source>
        <dbReference type="SAM" id="Phobius"/>
    </source>
</evidence>
<gene>
    <name evidence="2" type="ORF">DPMN_133317</name>
</gene>